<organism evidence="3">
    <name type="scientific">marine metagenome</name>
    <dbReference type="NCBI Taxonomy" id="408172"/>
    <lineage>
        <taxon>unclassified sequences</taxon>
        <taxon>metagenomes</taxon>
        <taxon>ecological metagenomes</taxon>
    </lineage>
</organism>
<dbReference type="AlphaFoldDB" id="A0A382WDA2"/>
<name>A0A382WDA2_9ZZZZ</name>
<dbReference type="EMBL" id="UINC01158771">
    <property type="protein sequence ID" value="SVD56490.1"/>
    <property type="molecule type" value="Genomic_DNA"/>
</dbReference>
<gene>
    <name evidence="3" type="ORF">METZ01_LOCUS409344</name>
</gene>
<dbReference type="InterPro" id="IPR003615">
    <property type="entry name" value="HNH_nuc"/>
</dbReference>
<dbReference type="Gene3D" id="3.90.75.20">
    <property type="match status" value="1"/>
</dbReference>
<dbReference type="InterPro" id="IPR044925">
    <property type="entry name" value="His-Me_finger_sf"/>
</dbReference>
<evidence type="ECO:0000259" key="2">
    <source>
        <dbReference type="Pfam" id="PF13392"/>
    </source>
</evidence>
<feature type="compositionally biased region" description="Low complexity" evidence="1">
    <location>
        <begin position="86"/>
        <end position="100"/>
    </location>
</feature>
<reference evidence="3" key="1">
    <citation type="submission" date="2018-05" db="EMBL/GenBank/DDBJ databases">
        <authorList>
            <person name="Lanie J.A."/>
            <person name="Ng W.-L."/>
            <person name="Kazmierczak K.M."/>
            <person name="Andrzejewski T.M."/>
            <person name="Davidsen T.M."/>
            <person name="Wayne K.J."/>
            <person name="Tettelin H."/>
            <person name="Glass J.I."/>
            <person name="Rusch D."/>
            <person name="Podicherti R."/>
            <person name="Tsui H.-C.T."/>
            <person name="Winkler M.E."/>
        </authorList>
    </citation>
    <scope>NUCLEOTIDE SEQUENCE</scope>
</reference>
<feature type="compositionally biased region" description="Basic and acidic residues" evidence="1">
    <location>
        <begin position="62"/>
        <end position="73"/>
    </location>
</feature>
<feature type="region of interest" description="Disordered" evidence="1">
    <location>
        <begin position="59"/>
        <end position="100"/>
    </location>
</feature>
<evidence type="ECO:0000256" key="1">
    <source>
        <dbReference type="SAM" id="MobiDB-lite"/>
    </source>
</evidence>
<evidence type="ECO:0000313" key="3">
    <source>
        <dbReference type="EMBL" id="SVD56490.1"/>
    </source>
</evidence>
<feature type="domain" description="HNH nuclease" evidence="2">
    <location>
        <begin position="3"/>
        <end position="46"/>
    </location>
</feature>
<feature type="non-terminal residue" evidence="3">
    <location>
        <position position="1"/>
    </location>
</feature>
<dbReference type="Pfam" id="PF13392">
    <property type="entry name" value="HNH_3"/>
    <property type="match status" value="1"/>
</dbReference>
<protein>
    <recommendedName>
        <fullName evidence="2">HNH nuclease domain-containing protein</fullName>
    </recommendedName>
</protein>
<accession>A0A382WDA2</accession>
<sequence length="100" mass="11760">VYEHRVVMEDFLDRYLTSWETVHHINEEKLDNRIANLYLCTAQEHTAIHSEGRRLTWKHKDKLRETASRTAERRRGRKVVMRDLSGKSSSGPRSRSGGRV</sequence>
<proteinExistence type="predicted"/>
<dbReference type="SUPFAM" id="SSF54060">
    <property type="entry name" value="His-Me finger endonucleases"/>
    <property type="match status" value="1"/>
</dbReference>